<dbReference type="GO" id="GO:0006310">
    <property type="term" value="P:DNA recombination"/>
    <property type="evidence" value="ECO:0007669"/>
    <property type="project" value="InterPro"/>
</dbReference>
<protein>
    <recommendedName>
        <fullName evidence="6">Replication factor A protein 3</fullName>
    </recommendedName>
</protein>
<comment type="similarity">
    <text evidence="2">Belongs to the replication factor A protein 3 family.</text>
</comment>
<comment type="caution">
    <text evidence="4">The sequence shown here is derived from an EMBL/GenBank/DDBJ whole genome shotgun (WGS) entry which is preliminary data.</text>
</comment>
<dbReference type="GO" id="GO:0003677">
    <property type="term" value="F:DNA binding"/>
    <property type="evidence" value="ECO:0007669"/>
    <property type="project" value="InterPro"/>
</dbReference>
<dbReference type="Proteomes" id="UP000015354">
    <property type="component" value="Unassembled WGS sequence"/>
</dbReference>
<dbReference type="SUPFAM" id="SSF50249">
    <property type="entry name" value="Nucleic acid-binding proteins"/>
    <property type="match status" value="1"/>
</dbReference>
<name>S9V3V9_9TRYP</name>
<accession>S9V3V9</accession>
<keyword evidence="5" id="KW-1185">Reference proteome</keyword>
<dbReference type="Pfam" id="PF08661">
    <property type="entry name" value="Rep_fac-A_3"/>
    <property type="match status" value="1"/>
</dbReference>
<dbReference type="AlphaFoldDB" id="S9V3V9"/>
<dbReference type="GO" id="GO:0006281">
    <property type="term" value="P:DNA repair"/>
    <property type="evidence" value="ECO:0007669"/>
    <property type="project" value="InterPro"/>
</dbReference>
<evidence type="ECO:0000256" key="2">
    <source>
        <dbReference type="ARBA" id="ARBA00009761"/>
    </source>
</evidence>
<evidence type="ECO:0000313" key="5">
    <source>
        <dbReference type="Proteomes" id="UP000015354"/>
    </source>
</evidence>
<dbReference type="InterPro" id="IPR012340">
    <property type="entry name" value="NA-bd_OB-fold"/>
</dbReference>
<dbReference type="EMBL" id="ATMH01001071">
    <property type="protein sequence ID" value="EPY35603.1"/>
    <property type="molecule type" value="Genomic_DNA"/>
</dbReference>
<dbReference type="OrthoDB" id="276803at2759"/>
<proteinExistence type="inferred from homology"/>
<reference evidence="4 5" key="1">
    <citation type="journal article" date="2013" name="PLoS ONE">
        <title>Predicting the Proteins of Angomonas deanei, Strigomonas culicis and Their Respective Endosymbionts Reveals New Aspects of the Trypanosomatidae Family.</title>
        <authorList>
            <person name="Motta M.C."/>
            <person name="Martins A.C."/>
            <person name="de Souza S.S."/>
            <person name="Catta-Preta C.M."/>
            <person name="Silva R."/>
            <person name="Klein C.C."/>
            <person name="de Almeida L.G."/>
            <person name="de Lima Cunha O."/>
            <person name="Ciapina L.P."/>
            <person name="Brocchi M."/>
            <person name="Colabardini A.C."/>
            <person name="de Araujo Lima B."/>
            <person name="Machado C.R."/>
            <person name="de Almeida Soares C.M."/>
            <person name="Probst C.M."/>
            <person name="de Menezes C.B."/>
            <person name="Thompson C.E."/>
            <person name="Bartholomeu D.C."/>
            <person name="Gradia D.F."/>
            <person name="Pavoni D.P."/>
            <person name="Grisard E.C."/>
            <person name="Fantinatti-Garboggini F."/>
            <person name="Marchini F.K."/>
            <person name="Rodrigues-Luiz G.F."/>
            <person name="Wagner G."/>
            <person name="Goldman G.H."/>
            <person name="Fietto J.L."/>
            <person name="Elias M.C."/>
            <person name="Goldman M.H."/>
            <person name="Sagot M.F."/>
            <person name="Pereira M."/>
            <person name="Stoco P.H."/>
            <person name="de Mendonca-Neto R.P."/>
            <person name="Teixeira S.M."/>
            <person name="Maciel T.E."/>
            <person name="de Oliveira Mendes T.A."/>
            <person name="Urmenyi T.P."/>
            <person name="de Souza W."/>
            <person name="Schenkman S."/>
            <person name="de Vasconcelos A.T."/>
        </authorList>
    </citation>
    <scope>NUCLEOTIDE SEQUENCE [LARGE SCALE GENOMIC DNA]</scope>
</reference>
<dbReference type="GO" id="GO:0006260">
    <property type="term" value="P:DNA replication"/>
    <property type="evidence" value="ECO:0007669"/>
    <property type="project" value="InterPro"/>
</dbReference>
<dbReference type="InterPro" id="IPR013970">
    <property type="entry name" value="Rfa2"/>
</dbReference>
<dbReference type="GO" id="GO:0031981">
    <property type="term" value="C:nuclear lumen"/>
    <property type="evidence" value="ECO:0007669"/>
    <property type="project" value="UniProtKB-ARBA"/>
</dbReference>
<comment type="subcellular location">
    <subcellularLocation>
        <location evidence="1">Nucleus</location>
    </subcellularLocation>
</comment>
<keyword evidence="3" id="KW-0539">Nucleus</keyword>
<evidence type="ECO:0000256" key="1">
    <source>
        <dbReference type="ARBA" id="ARBA00004123"/>
    </source>
</evidence>
<evidence type="ECO:0008006" key="6">
    <source>
        <dbReference type="Google" id="ProtNLM"/>
    </source>
</evidence>
<dbReference type="Gene3D" id="2.40.50.140">
    <property type="entry name" value="Nucleic acid-binding proteins"/>
    <property type="match status" value="1"/>
</dbReference>
<evidence type="ECO:0000256" key="3">
    <source>
        <dbReference type="ARBA" id="ARBA00023242"/>
    </source>
</evidence>
<organism evidence="4 5">
    <name type="scientific">Strigomonas culicis</name>
    <dbReference type="NCBI Taxonomy" id="28005"/>
    <lineage>
        <taxon>Eukaryota</taxon>
        <taxon>Discoba</taxon>
        <taxon>Euglenozoa</taxon>
        <taxon>Kinetoplastea</taxon>
        <taxon>Metakinetoplastina</taxon>
        <taxon>Trypanosomatida</taxon>
        <taxon>Trypanosomatidae</taxon>
        <taxon>Strigomonadinae</taxon>
        <taxon>Strigomonas</taxon>
    </lineage>
</organism>
<gene>
    <name evidence="4" type="ORF">STCU_01071</name>
</gene>
<evidence type="ECO:0000313" key="4">
    <source>
        <dbReference type="EMBL" id="EPY35603.1"/>
    </source>
</evidence>
<sequence length="173" mass="19728">MLLRVLGCRNDSRFAHLHCVHILILLPLPLFFSSPWKDKSKERVLSLLISHQPNNCFFICHVDNMTVTKLPPFNGVSPRVTAETISSHRGNYVSIIFELTGPGEFRCGVTGKTVRVDGLPDSTEVSKVCEFVGYVDPSSGHMQYFQHALLDDEFDFEVYRRLLNLIPKYPELF</sequence>